<protein>
    <recommendedName>
        <fullName evidence="2">Radical SAM core domain-containing protein</fullName>
    </recommendedName>
</protein>
<evidence type="ECO:0000313" key="1">
    <source>
        <dbReference type="EMBL" id="GAF94988.1"/>
    </source>
</evidence>
<name>X0TN75_9ZZZZ</name>
<evidence type="ECO:0008006" key="2">
    <source>
        <dbReference type="Google" id="ProtNLM"/>
    </source>
</evidence>
<gene>
    <name evidence="1" type="ORF">S01H1_30070</name>
</gene>
<reference evidence="1" key="1">
    <citation type="journal article" date="2014" name="Front. Microbiol.">
        <title>High frequency of phylogenetically diverse reductive dehalogenase-homologous genes in deep subseafloor sedimentary metagenomes.</title>
        <authorList>
            <person name="Kawai M."/>
            <person name="Futagami T."/>
            <person name="Toyoda A."/>
            <person name="Takaki Y."/>
            <person name="Nishi S."/>
            <person name="Hori S."/>
            <person name="Arai W."/>
            <person name="Tsubouchi T."/>
            <person name="Morono Y."/>
            <person name="Uchiyama I."/>
            <person name="Ito T."/>
            <person name="Fujiyama A."/>
            <person name="Inagaki F."/>
            <person name="Takami H."/>
        </authorList>
    </citation>
    <scope>NUCLEOTIDE SEQUENCE</scope>
    <source>
        <strain evidence="1">Expedition CK06-06</strain>
    </source>
</reference>
<dbReference type="AlphaFoldDB" id="X0TN75"/>
<dbReference type="EMBL" id="BARS01018484">
    <property type="protein sequence ID" value="GAF94988.1"/>
    <property type="molecule type" value="Genomic_DNA"/>
</dbReference>
<organism evidence="1">
    <name type="scientific">marine sediment metagenome</name>
    <dbReference type="NCBI Taxonomy" id="412755"/>
    <lineage>
        <taxon>unclassified sequences</taxon>
        <taxon>metagenomes</taxon>
        <taxon>ecological metagenomes</taxon>
    </lineage>
</organism>
<proteinExistence type="predicted"/>
<sequence length="194" mass="22430">MKIIRVFPRRTSMTPIDDMVFIGSPPFPSMIPQADEVHISVVFTWDKEPAMLLANAWRDWCPVVRIGGPAYGCKDDTFVPGRYIKQGITFTSRGCNFSCPYCLVPEMEGKFRQLKTIHEGNIIQDNNILLANRNHFEQVIQMLKTQKRIDFKGGLDCRLLKDWHVELLRGLKIHELWLAFDQLDRTDDFVTACL</sequence>
<accession>X0TN75</accession>
<dbReference type="InterPro" id="IPR058240">
    <property type="entry name" value="rSAM_sf"/>
</dbReference>
<feature type="non-terminal residue" evidence="1">
    <location>
        <position position="194"/>
    </location>
</feature>
<comment type="caution">
    <text evidence="1">The sequence shown here is derived from an EMBL/GenBank/DDBJ whole genome shotgun (WGS) entry which is preliminary data.</text>
</comment>
<dbReference type="SUPFAM" id="SSF102114">
    <property type="entry name" value="Radical SAM enzymes"/>
    <property type="match status" value="1"/>
</dbReference>